<feature type="coiled-coil region" evidence="10">
    <location>
        <begin position="1767"/>
        <end position="1794"/>
    </location>
</feature>
<dbReference type="InterPro" id="IPR018864">
    <property type="entry name" value="Nucleoporin_Nup188_N"/>
</dbReference>
<comment type="subcellular location">
    <subcellularLocation>
        <location evidence="1">Nucleus</location>
        <location evidence="1">Nuclear pore complex</location>
    </subcellularLocation>
</comment>
<keyword evidence="6" id="KW-0906">Nuclear pore complex</keyword>
<feature type="domain" description="Nuclear pore protein Nup188 C-terminal" evidence="12">
    <location>
        <begin position="1459"/>
        <end position="1826"/>
    </location>
</feature>
<feature type="domain" description="Nucleoporin Nup188 N-terminal" evidence="11">
    <location>
        <begin position="102"/>
        <end position="455"/>
    </location>
</feature>
<dbReference type="InterPro" id="IPR048883">
    <property type="entry name" value="Nup188_N-subdom_III"/>
</dbReference>
<evidence type="ECO:0000259" key="12">
    <source>
        <dbReference type="Pfam" id="PF18378"/>
    </source>
</evidence>
<evidence type="ECO:0000256" key="6">
    <source>
        <dbReference type="ARBA" id="ARBA00023132"/>
    </source>
</evidence>
<evidence type="ECO:0000256" key="5">
    <source>
        <dbReference type="ARBA" id="ARBA00023010"/>
    </source>
</evidence>
<dbReference type="Pfam" id="PF21093">
    <property type="entry name" value="Nup188_N-subdom_III"/>
    <property type="match status" value="1"/>
</dbReference>
<accession>A0A395HH76</accession>
<dbReference type="GO" id="GO:0051028">
    <property type="term" value="P:mRNA transport"/>
    <property type="evidence" value="ECO:0007669"/>
    <property type="project" value="UniProtKB-KW"/>
</dbReference>
<dbReference type="PANTHER" id="PTHR31431:SF1">
    <property type="entry name" value="NUCLEOPORIN NUP188"/>
    <property type="match status" value="1"/>
</dbReference>
<evidence type="ECO:0000256" key="4">
    <source>
        <dbReference type="ARBA" id="ARBA00022927"/>
    </source>
</evidence>
<dbReference type="PANTHER" id="PTHR31431">
    <property type="entry name" value="NUCLEOPORIN NUP188 HOMOLOG"/>
    <property type="match status" value="1"/>
</dbReference>
<dbReference type="Pfam" id="PF10487">
    <property type="entry name" value="Nup188_N"/>
    <property type="match status" value="1"/>
</dbReference>
<protein>
    <recommendedName>
        <fullName evidence="9">Nucleoporin NUP188</fullName>
    </recommendedName>
</protein>
<comment type="similarity">
    <text evidence="8">Belongs to the Nup188 family.</text>
</comment>
<feature type="domain" description="Nucleoporin Nup188 N-terminal subdomain III" evidence="13">
    <location>
        <begin position="713"/>
        <end position="1159"/>
    </location>
</feature>
<keyword evidence="4" id="KW-0653">Protein transport</keyword>
<dbReference type="OrthoDB" id="102511at2759"/>
<keyword evidence="7" id="KW-0539">Nucleus</keyword>
<gene>
    <name evidence="14" type="ORF">BO97DRAFT_481464</name>
</gene>
<keyword evidence="10" id="KW-0175">Coiled coil</keyword>
<organism evidence="14 15">
    <name type="scientific">Aspergillus homomorphus (strain CBS 101889)</name>
    <dbReference type="NCBI Taxonomy" id="1450537"/>
    <lineage>
        <taxon>Eukaryota</taxon>
        <taxon>Fungi</taxon>
        <taxon>Dikarya</taxon>
        <taxon>Ascomycota</taxon>
        <taxon>Pezizomycotina</taxon>
        <taxon>Eurotiomycetes</taxon>
        <taxon>Eurotiomycetidae</taxon>
        <taxon>Eurotiales</taxon>
        <taxon>Aspergillaceae</taxon>
        <taxon>Aspergillus</taxon>
        <taxon>Aspergillus subgen. Circumdati</taxon>
    </lineage>
</organism>
<dbReference type="GO" id="GO:0017056">
    <property type="term" value="F:structural constituent of nuclear pore"/>
    <property type="evidence" value="ECO:0007669"/>
    <property type="project" value="InterPro"/>
</dbReference>
<keyword evidence="5" id="KW-0811">Translocation</keyword>
<proteinExistence type="inferred from homology"/>
<dbReference type="Proteomes" id="UP000248961">
    <property type="component" value="Unassembled WGS sequence"/>
</dbReference>
<evidence type="ECO:0000256" key="2">
    <source>
        <dbReference type="ARBA" id="ARBA00022448"/>
    </source>
</evidence>
<evidence type="ECO:0000256" key="10">
    <source>
        <dbReference type="SAM" id="Coils"/>
    </source>
</evidence>
<reference evidence="14 15" key="1">
    <citation type="submission" date="2018-02" db="EMBL/GenBank/DDBJ databases">
        <title>The genomes of Aspergillus section Nigri reveals drivers in fungal speciation.</title>
        <authorList>
            <consortium name="DOE Joint Genome Institute"/>
            <person name="Vesth T.C."/>
            <person name="Nybo J."/>
            <person name="Theobald S."/>
            <person name="Brandl J."/>
            <person name="Frisvad J.C."/>
            <person name="Nielsen K.F."/>
            <person name="Lyhne E.K."/>
            <person name="Kogle M.E."/>
            <person name="Kuo A."/>
            <person name="Riley R."/>
            <person name="Clum A."/>
            <person name="Nolan M."/>
            <person name="Lipzen A."/>
            <person name="Salamov A."/>
            <person name="Henrissat B."/>
            <person name="Wiebenga A."/>
            <person name="De vries R.P."/>
            <person name="Grigoriev I.V."/>
            <person name="Mortensen U.H."/>
            <person name="Andersen M.R."/>
            <person name="Baker S.E."/>
        </authorList>
    </citation>
    <scope>NUCLEOTIDE SEQUENCE [LARGE SCALE GENOMIC DNA]</scope>
    <source>
        <strain evidence="14 15">CBS 101889</strain>
    </source>
</reference>
<evidence type="ECO:0000256" key="3">
    <source>
        <dbReference type="ARBA" id="ARBA00022816"/>
    </source>
</evidence>
<evidence type="ECO:0000256" key="8">
    <source>
        <dbReference type="ARBA" id="ARBA00038387"/>
    </source>
</evidence>
<keyword evidence="3" id="KW-0509">mRNA transport</keyword>
<dbReference type="RefSeq" id="XP_025546331.1">
    <property type="nucleotide sequence ID" value="XM_025700820.1"/>
</dbReference>
<dbReference type="Gene3D" id="1.25.10.70">
    <property type="match status" value="1"/>
</dbReference>
<dbReference type="GO" id="GO:0006606">
    <property type="term" value="P:protein import into nucleus"/>
    <property type="evidence" value="ECO:0007669"/>
    <property type="project" value="TreeGrafter"/>
</dbReference>
<evidence type="ECO:0000313" key="14">
    <source>
        <dbReference type="EMBL" id="RAL07177.1"/>
    </source>
</evidence>
<dbReference type="EMBL" id="KZ824338">
    <property type="protein sequence ID" value="RAL07177.1"/>
    <property type="molecule type" value="Genomic_DNA"/>
</dbReference>
<name>A0A395HH76_ASPHC</name>
<evidence type="ECO:0000259" key="11">
    <source>
        <dbReference type="Pfam" id="PF10487"/>
    </source>
</evidence>
<sequence>MQIKPAIPPMAPLPEAFFPSLDKCFSGDVQLLSWKRAFLYTCNHASAGDDAEKLHAFLSHPDSIQILSNCQNGFPPPSAKSKTEFESKTAAIHVETNAQSSYDLKEIKADALWLSEKAGIDEISALRITVLEWQNRPATRLLTRFAGEETTSLQSATGVDNLRASLAGPALAEVLNRKILVNDDSVDFLSEKSRRLRLRNLYLSERSHVIKVSRKLLGFFHLGTLDPAPTQQSSSKQSDLCRLGAQVFDGKLKEGKWHTFSESCIEAVRSRLKSLTEDGGWLSVTESNQQVEDLWATTLVEEILHIVQILFLQLQASEEIPSASLVLSWLKLMVEHSFLEPLVIPCQDPLEVLVPLQGFVSLTTIAFLKLQLSVPAIINKTFVKGKSLASSKTPYYLCKEEIGQIHEMFLSAGLECKTANPGAFAWGMILHTMRELALNDRETRELEQFHSAVDSFQSNTPDSNAGRSSESSLYEELLERTRSPNYTIDESIAVLTSDVMKEVVFDTIVALATKVEPTSAVDDQLTANWIRVVLLDFLRAAVVYLDYSPEILEAVLAILNGPATEPQWLSDSQMPLSTDPRLRFVKEDILMDSIFRIARSRFPYETVPFLKLCRALVSKDLVDEEGLPFIVAELENMGSFTQIVPHDFYGYQTVREDENANFVSLVEPLPMVSSAPRRLIGSRDMGNALVVTASSQIPSTAVGQIVSESRPAVIAWQHQYSCLSYLGSWLEGWNEQGGFAAGYGEESVADSIGLLADLLVAAKDAQAQNRDGSGAKRILELASDGLSHQGDIISLIFDIFERNLPLVGSRTGLDAVLESTIACLRFIHALLEVLPGRVWPFLSRSGLLGTDGKGGVMTTIISAAEVTSGNYPFLLGCVRLFDAAVEDAASRAVLRRSPNGVNGKMMNASDWTAGVPSHMMRGILLNFVRAMVDAYNSNGNWRFNAIEQRFEVNTSLARTFERIIYYAYGTNEDEKLDMKATGVLSSSATFLLEVMRPESTDDLPFNSILRLILDGLQTPSTLYLRYLALVQKQVLATLELSARLLQAARCLGLPPSLLEEQLFKASPALVKLYASDDVYRFPIISILEILISGAASDSAKEPPSLVGHLGPESVCLFLDVLSQFDKPLNDQRLQLVIWHFLSTIISKRQPWLAVYILTGTSPRQSLKKDDKQKGLAMRGTPFLQIALDTLAKIEQTDLQVALSQLVFVSHAQEHWPWATPELKKHPQFFTSIVSYVSKLKISSLSAVDQIFATRIAAVVADLCGVYLHAAKDMQDKGFYKTMIPLVSWFSKDAVDVSGYNASLHVNLRKNFEMRYPGCKLADFKRSPLQSRTLGRGYYYDIELGQKLLSYDFAWTGTRNQGFAEEFQRANLNLSLVEAQVALLYSWKFFAIEHCEDFMADREVQKSMALVVQSCLEANTRTVPQEAIFERIQQTRAEFAQALLQRLVTIGAKGAEVFGLLKVVWDALRSRRASYEEAIINDDTDYYRLLLNVLFLALQFHLDSPSRTAPETLTKKAEVSSDLGVVVEIVKVVVAQGFKSLVTYLHEQPDKCTPKDFALLTAILQSALQVKNVDRLFEHIVYHIADNDTARLATSLFSWADQRTVAGDPVYGELSMSFLVKLSTIPMLAEHLAVETVLARISTSRLTAFMRQSKGFGPFDPVPRLYSIWTGGILPLCLNLLYHVMRTAPEVAGFLNQFEGQLTRSAESFAAGRTVSVSGVASTRRLTLSMVSEAYSLALISFILTRFREAGASIGVDAQAIQPLKWDKTQVKDDIEELLERKQSLRARIVATSDKELELARQKPVDAASGAENRLEEKIISELKATLITLGGDEA</sequence>
<evidence type="ECO:0000256" key="7">
    <source>
        <dbReference type="ARBA" id="ARBA00023242"/>
    </source>
</evidence>
<evidence type="ECO:0000259" key="13">
    <source>
        <dbReference type="Pfam" id="PF21093"/>
    </source>
</evidence>
<dbReference type="InterPro" id="IPR044840">
    <property type="entry name" value="Nup188"/>
</dbReference>
<evidence type="ECO:0000256" key="1">
    <source>
        <dbReference type="ARBA" id="ARBA00004567"/>
    </source>
</evidence>
<dbReference type="Pfam" id="PF18378">
    <property type="entry name" value="Nup188_C"/>
    <property type="match status" value="1"/>
</dbReference>
<keyword evidence="2" id="KW-0813">Transport</keyword>
<evidence type="ECO:0000313" key="15">
    <source>
        <dbReference type="Proteomes" id="UP000248961"/>
    </source>
</evidence>
<dbReference type="GeneID" id="37205109"/>
<evidence type="ECO:0000256" key="9">
    <source>
        <dbReference type="ARBA" id="ARBA00040174"/>
    </source>
</evidence>
<dbReference type="GO" id="GO:0044611">
    <property type="term" value="C:nuclear pore inner ring"/>
    <property type="evidence" value="ECO:0007669"/>
    <property type="project" value="TreeGrafter"/>
</dbReference>
<dbReference type="FunFam" id="1.25.10.70:FF:000002">
    <property type="entry name" value="Nucleoporin (Nup184), putative"/>
    <property type="match status" value="1"/>
</dbReference>
<dbReference type="GO" id="GO:0006405">
    <property type="term" value="P:RNA export from nucleus"/>
    <property type="evidence" value="ECO:0007669"/>
    <property type="project" value="TreeGrafter"/>
</dbReference>
<dbReference type="InterPro" id="IPR041634">
    <property type="entry name" value="Nup188_C"/>
</dbReference>
<dbReference type="Pfam" id="PF21094">
    <property type="entry name" value="Nup188_SH3-like"/>
    <property type="match status" value="1"/>
</dbReference>
<keyword evidence="15" id="KW-1185">Reference proteome</keyword>
<dbReference type="STRING" id="1450537.A0A395HH76"/>
<dbReference type="VEuPathDB" id="FungiDB:BO97DRAFT_481464"/>